<dbReference type="InterPro" id="IPR029063">
    <property type="entry name" value="SAM-dependent_MTases_sf"/>
</dbReference>
<dbReference type="Pfam" id="PF08241">
    <property type="entry name" value="Methyltransf_11"/>
    <property type="match status" value="1"/>
</dbReference>
<evidence type="ECO:0000256" key="1">
    <source>
        <dbReference type="ARBA" id="ARBA00008361"/>
    </source>
</evidence>
<keyword evidence="2" id="KW-0489">Methyltransferase</keyword>
<dbReference type="Proteomes" id="UP001497444">
    <property type="component" value="Chromosome 3"/>
</dbReference>
<evidence type="ECO:0000256" key="2">
    <source>
        <dbReference type="ARBA" id="ARBA00022603"/>
    </source>
</evidence>
<dbReference type="InterPro" id="IPR013216">
    <property type="entry name" value="Methyltransf_11"/>
</dbReference>
<accession>A0ABP0WWL1</accession>
<proteinExistence type="inferred from homology"/>
<evidence type="ECO:0000259" key="4">
    <source>
        <dbReference type="Pfam" id="PF08241"/>
    </source>
</evidence>
<dbReference type="PANTHER" id="PTHR12176:SF79">
    <property type="entry name" value="METHYLTRANSFERASE TYPE 11 DOMAIN-CONTAINING PROTEIN"/>
    <property type="match status" value="1"/>
</dbReference>
<evidence type="ECO:0000313" key="5">
    <source>
        <dbReference type="EMBL" id="CAK9270812.1"/>
    </source>
</evidence>
<comment type="similarity">
    <text evidence="1">Belongs to the methyltransferase superfamily.</text>
</comment>
<dbReference type="CDD" id="cd02440">
    <property type="entry name" value="AdoMet_MTases"/>
    <property type="match status" value="1"/>
</dbReference>
<protein>
    <recommendedName>
        <fullName evidence="4">Methyltransferase type 11 domain-containing protein</fullName>
    </recommendedName>
</protein>
<dbReference type="EMBL" id="OZ020098">
    <property type="protein sequence ID" value="CAK9270812.1"/>
    <property type="molecule type" value="Genomic_DNA"/>
</dbReference>
<evidence type="ECO:0000313" key="6">
    <source>
        <dbReference type="Proteomes" id="UP001497444"/>
    </source>
</evidence>
<organism evidence="5 6">
    <name type="scientific">Sphagnum jensenii</name>
    <dbReference type="NCBI Taxonomy" id="128206"/>
    <lineage>
        <taxon>Eukaryota</taxon>
        <taxon>Viridiplantae</taxon>
        <taxon>Streptophyta</taxon>
        <taxon>Embryophyta</taxon>
        <taxon>Bryophyta</taxon>
        <taxon>Sphagnophytina</taxon>
        <taxon>Sphagnopsida</taxon>
        <taxon>Sphagnales</taxon>
        <taxon>Sphagnaceae</taxon>
        <taxon>Sphagnum</taxon>
    </lineage>
</organism>
<dbReference type="Gene3D" id="3.40.50.150">
    <property type="entry name" value="Vaccinia Virus protein VP39"/>
    <property type="match status" value="1"/>
</dbReference>
<gene>
    <name evidence="5" type="ORF">CSSPJE1EN1_LOCUS16290</name>
</gene>
<dbReference type="InterPro" id="IPR051419">
    <property type="entry name" value="Lys/N-term_MeTrsfase_sf"/>
</dbReference>
<keyword evidence="3" id="KW-0808">Transferase</keyword>
<feature type="domain" description="Methyltransferase type 11" evidence="4">
    <location>
        <begin position="52"/>
        <end position="147"/>
    </location>
</feature>
<reference evidence="5" key="1">
    <citation type="submission" date="2024-02" db="EMBL/GenBank/DDBJ databases">
        <authorList>
            <consortium name="ELIXIR-Norway"/>
            <consortium name="Elixir Norway"/>
        </authorList>
    </citation>
    <scope>NUCLEOTIDE SEQUENCE</scope>
</reference>
<keyword evidence="6" id="KW-1185">Reference proteome</keyword>
<dbReference type="PANTHER" id="PTHR12176">
    <property type="entry name" value="SAM-DEPENDENT METHYLTRANSFERASE SUPERFAMILY PROTEIN"/>
    <property type="match status" value="1"/>
</dbReference>
<name>A0ABP0WWL1_9BRYO</name>
<sequence>MTKENGEPQAYGVETYWDDRYSQDTSTFDWYQQYAGVAPLINMYIPKSSKILMVGCGNAAISEDMVSDGYQDIVNIDISAVVIEAMREKYKDMHQLHYKRMDVQEMKAFKDGQFDSVLDKGLLDSLMCGTSAPCTVSTMLREVHRSLTHVLITLGEPRLRLPHLKAENCPWEVLFHVISKPGSMRTDESTSKLLTDQVLLNDDLTFGPLFKMEDPDLHYVYVCIKEGSTTKVQEPIGGFGKPSSVT</sequence>
<dbReference type="SUPFAM" id="SSF53335">
    <property type="entry name" value="S-adenosyl-L-methionine-dependent methyltransferases"/>
    <property type="match status" value="1"/>
</dbReference>
<evidence type="ECO:0000256" key="3">
    <source>
        <dbReference type="ARBA" id="ARBA00022679"/>
    </source>
</evidence>